<keyword evidence="1" id="KW-1133">Transmembrane helix</keyword>
<feature type="transmembrane region" description="Helical" evidence="1">
    <location>
        <begin position="12"/>
        <end position="32"/>
    </location>
</feature>
<evidence type="ECO:0000313" key="3">
    <source>
        <dbReference type="Proteomes" id="UP000030014"/>
    </source>
</evidence>
<name>A0A0A0IF28_CLOBO</name>
<feature type="transmembrane region" description="Helical" evidence="1">
    <location>
        <begin position="127"/>
        <end position="146"/>
    </location>
</feature>
<evidence type="ECO:0000256" key="1">
    <source>
        <dbReference type="SAM" id="Phobius"/>
    </source>
</evidence>
<dbReference type="Pfam" id="PF13346">
    <property type="entry name" value="ABC2_membrane_5"/>
    <property type="match status" value="1"/>
</dbReference>
<dbReference type="EMBL" id="JDRY01000025">
    <property type="protein sequence ID" value="KGN00065.1"/>
    <property type="molecule type" value="Genomic_DNA"/>
</dbReference>
<keyword evidence="1" id="KW-0472">Membrane</keyword>
<evidence type="ECO:0008006" key="4">
    <source>
        <dbReference type="Google" id="ProtNLM"/>
    </source>
</evidence>
<dbReference type="Proteomes" id="UP000030014">
    <property type="component" value="Unassembled WGS sequence"/>
</dbReference>
<dbReference type="PANTHER" id="PTHR41309">
    <property type="entry name" value="MEMBRANE PROTEIN-RELATED"/>
    <property type="match status" value="1"/>
</dbReference>
<gene>
    <name evidence="2" type="ORF">Z955_04900</name>
</gene>
<feature type="transmembrane region" description="Helical" evidence="1">
    <location>
        <begin position="158"/>
        <end position="178"/>
    </location>
</feature>
<organism evidence="2 3">
    <name type="scientific">Clostridium botulinum C/D str. DC5</name>
    <dbReference type="NCBI Taxonomy" id="1443128"/>
    <lineage>
        <taxon>Bacteria</taxon>
        <taxon>Bacillati</taxon>
        <taxon>Bacillota</taxon>
        <taxon>Clostridia</taxon>
        <taxon>Eubacteriales</taxon>
        <taxon>Clostridiaceae</taxon>
        <taxon>Clostridium</taxon>
    </lineage>
</organism>
<reference evidence="2 3" key="1">
    <citation type="submission" date="2014-01" db="EMBL/GenBank/DDBJ databases">
        <title>Plasmidome dynamics in the species complex Clostridium novyi sensu lato converts strains of independent lineages into distinctly different pathogens.</title>
        <authorList>
            <person name="Skarin H."/>
            <person name="Segerman B."/>
        </authorList>
    </citation>
    <scope>NUCLEOTIDE SEQUENCE [LARGE SCALE GENOMIC DNA]</scope>
    <source>
        <strain evidence="2 3">DC5</strain>
    </source>
</reference>
<dbReference type="PANTHER" id="PTHR41309:SF2">
    <property type="entry name" value="MEMBRANE PROTEIN"/>
    <property type="match status" value="1"/>
</dbReference>
<protein>
    <recommendedName>
        <fullName evidence="4">ABC transporter permease</fullName>
    </recommendedName>
</protein>
<dbReference type="AlphaFoldDB" id="A0A0A0IF28"/>
<dbReference type="RefSeq" id="WP_039256423.1">
    <property type="nucleotide sequence ID" value="NZ_JDRY01000025.1"/>
</dbReference>
<evidence type="ECO:0000313" key="2">
    <source>
        <dbReference type="EMBL" id="KGN00065.1"/>
    </source>
</evidence>
<accession>A0A0A0IF28</accession>
<sequence length="214" mass="24511">MFNLIMKDMRTVYTKKSIMFYIFYEAILFLAFSDNYNIQGLNKMFVIGSFLAISGLISAFIQDEKNKCEIIINSLPINRNKIIFARYLSVFVHIVAILVILMIFPIICRAFNFINIYFFSMQDIKGVLKMISIVLVFTSIILPVYFKFGITNVKAINIIFSMCFFGVMGGMGIIYSSADIIPMYQLQMFVLIALVIFIVSSLISVKIYSKKDIG</sequence>
<feature type="transmembrane region" description="Helical" evidence="1">
    <location>
        <begin position="184"/>
        <end position="205"/>
    </location>
</feature>
<feature type="transmembrane region" description="Helical" evidence="1">
    <location>
        <begin position="44"/>
        <end position="62"/>
    </location>
</feature>
<feature type="transmembrane region" description="Helical" evidence="1">
    <location>
        <begin position="83"/>
        <end position="107"/>
    </location>
</feature>
<comment type="caution">
    <text evidence="2">The sequence shown here is derived from an EMBL/GenBank/DDBJ whole genome shotgun (WGS) entry which is preliminary data.</text>
</comment>
<proteinExistence type="predicted"/>
<dbReference type="InterPro" id="IPR025699">
    <property type="entry name" value="ABC2_memb-like"/>
</dbReference>
<keyword evidence="1" id="KW-0812">Transmembrane</keyword>